<reference evidence="12 13" key="1">
    <citation type="submission" date="2019-07" db="EMBL/GenBank/DDBJ databases">
        <authorList>
            <person name="Hibberd C M."/>
            <person name="Gehrig L. J."/>
            <person name="Chang H.-W."/>
            <person name="Venkatesh S."/>
        </authorList>
    </citation>
    <scope>NUCLEOTIDE SEQUENCE [LARGE SCALE GENOMIC DNA]</scope>
    <source>
        <strain evidence="12">Blautia_luti_SSTS_Bg7063</strain>
    </source>
</reference>
<dbReference type="PANTHER" id="PTHR24221">
    <property type="entry name" value="ATP-BINDING CASSETTE SUB-FAMILY B"/>
    <property type="match status" value="1"/>
</dbReference>
<dbReference type="InterPro" id="IPR036640">
    <property type="entry name" value="ABC1_TM_sf"/>
</dbReference>
<evidence type="ECO:0000256" key="2">
    <source>
        <dbReference type="ARBA" id="ARBA00022448"/>
    </source>
</evidence>
<dbReference type="GO" id="GO:0005886">
    <property type="term" value="C:plasma membrane"/>
    <property type="evidence" value="ECO:0007669"/>
    <property type="project" value="UniProtKB-SubCell"/>
</dbReference>
<dbReference type="PROSITE" id="PS00211">
    <property type="entry name" value="ABC_TRANSPORTER_1"/>
    <property type="match status" value="1"/>
</dbReference>
<evidence type="ECO:0000256" key="8">
    <source>
        <dbReference type="ARBA" id="ARBA00023136"/>
    </source>
</evidence>
<evidence type="ECO:0000256" key="9">
    <source>
        <dbReference type="SAM" id="Phobius"/>
    </source>
</evidence>
<feature type="transmembrane region" description="Helical" evidence="9">
    <location>
        <begin position="274"/>
        <end position="291"/>
    </location>
</feature>
<evidence type="ECO:0000256" key="1">
    <source>
        <dbReference type="ARBA" id="ARBA00004651"/>
    </source>
</evidence>
<feature type="transmembrane region" description="Helical" evidence="9">
    <location>
        <begin position="20"/>
        <end position="44"/>
    </location>
</feature>
<protein>
    <submittedName>
        <fullName evidence="12">Lipid A export ATP-binding/permease protein MsbA</fullName>
        <ecNumber evidence="12">3.6.3.-</ecNumber>
    </submittedName>
</protein>
<dbReference type="InterPro" id="IPR003439">
    <property type="entry name" value="ABC_transporter-like_ATP-bd"/>
</dbReference>
<evidence type="ECO:0000259" key="10">
    <source>
        <dbReference type="PROSITE" id="PS50893"/>
    </source>
</evidence>
<dbReference type="SUPFAM" id="SSF52540">
    <property type="entry name" value="P-loop containing nucleoside triphosphate hydrolases"/>
    <property type="match status" value="1"/>
</dbReference>
<dbReference type="InterPro" id="IPR039421">
    <property type="entry name" value="Type_1_exporter"/>
</dbReference>
<dbReference type="Gene3D" id="3.40.50.300">
    <property type="entry name" value="P-loop containing nucleotide triphosphate hydrolases"/>
    <property type="match status" value="1"/>
</dbReference>
<keyword evidence="13" id="KW-1185">Reference proteome</keyword>
<dbReference type="InterPro" id="IPR003593">
    <property type="entry name" value="AAA+_ATPase"/>
</dbReference>
<evidence type="ECO:0000313" key="13">
    <source>
        <dbReference type="Proteomes" id="UP000408482"/>
    </source>
</evidence>
<dbReference type="EMBL" id="CABHNW010000167">
    <property type="protein sequence ID" value="VUX40720.1"/>
    <property type="molecule type" value="Genomic_DNA"/>
</dbReference>
<dbReference type="Pfam" id="PF00005">
    <property type="entry name" value="ABC_tran"/>
    <property type="match status" value="1"/>
</dbReference>
<keyword evidence="2" id="KW-0813">Transport</keyword>
<evidence type="ECO:0000256" key="5">
    <source>
        <dbReference type="ARBA" id="ARBA00022741"/>
    </source>
</evidence>
<name>A0A564W7U4_9FIRM</name>
<dbReference type="Proteomes" id="UP000408482">
    <property type="component" value="Unassembled WGS sequence"/>
</dbReference>
<dbReference type="GO" id="GO:0140359">
    <property type="term" value="F:ABC-type transporter activity"/>
    <property type="evidence" value="ECO:0007669"/>
    <property type="project" value="InterPro"/>
</dbReference>
<dbReference type="PANTHER" id="PTHR24221:SF397">
    <property type="entry name" value="ABC TRANSPORTER, ATP-BINDING TRANSMEMBRANE PROTEIN"/>
    <property type="match status" value="1"/>
</dbReference>
<dbReference type="PROSITE" id="PS50893">
    <property type="entry name" value="ABC_TRANSPORTER_2"/>
    <property type="match status" value="1"/>
</dbReference>
<dbReference type="InterPro" id="IPR011527">
    <property type="entry name" value="ABC1_TM_dom"/>
</dbReference>
<evidence type="ECO:0000259" key="11">
    <source>
        <dbReference type="PROSITE" id="PS50929"/>
    </source>
</evidence>
<keyword evidence="3" id="KW-1003">Cell membrane</keyword>
<dbReference type="SMART" id="SM00382">
    <property type="entry name" value="AAA"/>
    <property type="match status" value="1"/>
</dbReference>
<organism evidence="12 13">
    <name type="scientific">Blautia luti</name>
    <dbReference type="NCBI Taxonomy" id="89014"/>
    <lineage>
        <taxon>Bacteria</taxon>
        <taxon>Bacillati</taxon>
        <taxon>Bacillota</taxon>
        <taxon>Clostridia</taxon>
        <taxon>Lachnospirales</taxon>
        <taxon>Lachnospiraceae</taxon>
        <taxon>Blautia</taxon>
    </lineage>
</organism>
<dbReference type="Pfam" id="PF00664">
    <property type="entry name" value="ABC_membrane"/>
    <property type="match status" value="1"/>
</dbReference>
<dbReference type="SUPFAM" id="SSF90123">
    <property type="entry name" value="ABC transporter transmembrane region"/>
    <property type="match status" value="1"/>
</dbReference>
<dbReference type="GO" id="GO:0005524">
    <property type="term" value="F:ATP binding"/>
    <property type="evidence" value="ECO:0007669"/>
    <property type="project" value="UniProtKB-KW"/>
</dbReference>
<dbReference type="AlphaFoldDB" id="A0A564W7U4"/>
<feature type="transmembrane region" description="Helical" evidence="9">
    <location>
        <begin position="135"/>
        <end position="156"/>
    </location>
</feature>
<dbReference type="InterPro" id="IPR027417">
    <property type="entry name" value="P-loop_NTPase"/>
</dbReference>
<dbReference type="FunFam" id="3.40.50.300:FF:000221">
    <property type="entry name" value="Multidrug ABC transporter ATP-binding protein"/>
    <property type="match status" value="1"/>
</dbReference>
<comment type="subcellular location">
    <subcellularLocation>
        <location evidence="1">Cell membrane</location>
        <topology evidence="1">Multi-pass membrane protein</topology>
    </subcellularLocation>
</comment>
<accession>A0A564W7U4</accession>
<evidence type="ECO:0000256" key="4">
    <source>
        <dbReference type="ARBA" id="ARBA00022692"/>
    </source>
</evidence>
<feature type="domain" description="ABC transporter" evidence="10">
    <location>
        <begin position="334"/>
        <end position="567"/>
    </location>
</feature>
<gene>
    <name evidence="12" type="primary">msbA_3</name>
    <name evidence="12" type="ORF">RSSSTS7063_01331</name>
</gene>
<dbReference type="Gene3D" id="1.20.1560.10">
    <property type="entry name" value="ABC transporter type 1, transmembrane domain"/>
    <property type="match status" value="1"/>
</dbReference>
<keyword evidence="4 9" id="KW-0812">Transmembrane</keyword>
<dbReference type="RefSeq" id="WP_144095536.1">
    <property type="nucleotide sequence ID" value="NZ_CABHMX010000016.1"/>
</dbReference>
<evidence type="ECO:0000313" key="12">
    <source>
        <dbReference type="EMBL" id="VUX40720.1"/>
    </source>
</evidence>
<keyword evidence="5" id="KW-0547">Nucleotide-binding</keyword>
<evidence type="ECO:0000256" key="7">
    <source>
        <dbReference type="ARBA" id="ARBA00022989"/>
    </source>
</evidence>
<dbReference type="InterPro" id="IPR017871">
    <property type="entry name" value="ABC_transporter-like_CS"/>
</dbReference>
<dbReference type="GO" id="GO:0016887">
    <property type="term" value="F:ATP hydrolysis activity"/>
    <property type="evidence" value="ECO:0007669"/>
    <property type="project" value="InterPro"/>
</dbReference>
<feature type="domain" description="ABC transmembrane type-1" evidence="11">
    <location>
        <begin position="21"/>
        <end position="303"/>
    </location>
</feature>
<feature type="transmembrane region" description="Helical" evidence="9">
    <location>
        <begin position="56"/>
        <end position="78"/>
    </location>
</feature>
<dbReference type="GO" id="GO:0034040">
    <property type="term" value="F:ATPase-coupled lipid transmembrane transporter activity"/>
    <property type="evidence" value="ECO:0007669"/>
    <property type="project" value="TreeGrafter"/>
</dbReference>
<evidence type="ECO:0000256" key="3">
    <source>
        <dbReference type="ARBA" id="ARBA00022475"/>
    </source>
</evidence>
<keyword evidence="6 12" id="KW-0067">ATP-binding</keyword>
<keyword evidence="12" id="KW-0378">Hydrolase</keyword>
<keyword evidence="8 9" id="KW-0472">Membrane</keyword>
<proteinExistence type="predicted"/>
<dbReference type="EC" id="3.6.3.-" evidence="12"/>
<sequence length="582" mass="64721">MIHSFRKFFEFAGRQSRNWYLGLFYEIIRCILEALQFAALLVVLDGLVHDNITAQTALLAFGIMLVSVIGTAIFWYLAHGKEGEGSYRMCEDKRIQIGNRMKYMPMGYFNSHSLGNLTSVSTATMSDLESMSFAVIVRTLVGVIHASIFSVAMSYFSWKISLIFFTGVILFMVINTMLLRCSKRLSPIRLDAQTEFMDAVLEYIQGMSVVRAFHMAKQSNTTLEKSIDETQRKNQLIERQRIPYIAAEQVVLRIASAAAAFCSIALFINGTLELTYCLIILVSAFMVYSQLESAGEMFFMLSMIDASIDRVEEINQSPQIDIDGKEQTPDRLDIEMQDVSFSYGDKKVIDHVSLTIPQGTTTAIVGPSGSGKTTLVNLIARFWDVDSGSVRIGGIDVKDYKLDSLMKNISMVFQNVYLFPDTIENNIKFGCPNATHEDVVKAAKAARCHDFISALPEGYQTVIGESGATISGGEKQRISIARAIMKDAPIIILDEATANVDPENEAELQRAIEALTQGKTIIMIAHRLKTVKNADQIIVIDRGKISQQGTHDELIKQAGIYADFVGMREKAIGWKIKADSLA</sequence>
<feature type="transmembrane region" description="Helical" evidence="9">
    <location>
        <begin position="162"/>
        <end position="179"/>
    </location>
</feature>
<evidence type="ECO:0000256" key="6">
    <source>
        <dbReference type="ARBA" id="ARBA00022840"/>
    </source>
</evidence>
<dbReference type="PROSITE" id="PS50929">
    <property type="entry name" value="ABC_TM1F"/>
    <property type="match status" value="1"/>
</dbReference>
<keyword evidence="7 9" id="KW-1133">Transmembrane helix</keyword>